<protein>
    <submittedName>
        <fullName evidence="2">Uncharacterized protein</fullName>
    </submittedName>
</protein>
<sequence>MFFCKKSEILIAKFMILFLCSLMSDNAFSGEPFIGHVGHESIVIPLPLASKRASEGAPDYESAKAHMPSGAHLIAVMYDYVPTSGGNKTPKKRVRFQYKISAPDMMETVYFSEADFESLKKTIKASVEKKWGESDNYHRQLQSQIDAAGKKLAPSDKRYAVKLSLGSITKNGVFADNPHFIGTYTVRNLKFEDGKEPQEQQAFSGGGYLLIKGKLVFVDVAGDVDATESDIGLSRLAKWAEDILQSNP</sequence>
<accession>A0ABX0KWQ0</accession>
<feature type="chain" id="PRO_5046678328" evidence="1">
    <location>
        <begin position="30"/>
        <end position="248"/>
    </location>
</feature>
<dbReference type="RefSeq" id="WP_166830149.1">
    <property type="nucleotide sequence ID" value="NZ_JAAOLX010000015.1"/>
</dbReference>
<keyword evidence="3" id="KW-1185">Reference proteome</keyword>
<dbReference type="EMBL" id="JAAOLX010000015">
    <property type="protein sequence ID" value="NHQ88427.1"/>
    <property type="molecule type" value="Genomic_DNA"/>
</dbReference>
<gene>
    <name evidence="2" type="ORF">HA050_20205</name>
</gene>
<name>A0ABX0KWQ0_9NEIS</name>
<evidence type="ECO:0000313" key="3">
    <source>
        <dbReference type="Proteomes" id="UP000712570"/>
    </source>
</evidence>
<keyword evidence="1" id="KW-0732">Signal</keyword>
<organism evidence="2 3">
    <name type="scientific">Iodobacter violaceini</name>
    <dbReference type="NCBI Taxonomy" id="3044271"/>
    <lineage>
        <taxon>Bacteria</taxon>
        <taxon>Pseudomonadati</taxon>
        <taxon>Pseudomonadota</taxon>
        <taxon>Betaproteobacteria</taxon>
        <taxon>Neisseriales</taxon>
        <taxon>Chitinibacteraceae</taxon>
        <taxon>Iodobacter</taxon>
    </lineage>
</organism>
<feature type="signal peptide" evidence="1">
    <location>
        <begin position="1"/>
        <end position="29"/>
    </location>
</feature>
<comment type="caution">
    <text evidence="2">The sequence shown here is derived from an EMBL/GenBank/DDBJ whole genome shotgun (WGS) entry which is preliminary data.</text>
</comment>
<reference evidence="2 3" key="1">
    <citation type="submission" date="2020-03" db="EMBL/GenBank/DDBJ databases">
        <title>Draft genome sequence of environmentally isolated violet-colored cultures.</title>
        <authorList>
            <person name="Wilson H.S."/>
        </authorList>
    </citation>
    <scope>NUCLEOTIDE SEQUENCE [LARGE SCALE GENOMIC DNA]</scope>
    <source>
        <strain evidence="2 3">HSC-16F04</strain>
    </source>
</reference>
<proteinExistence type="predicted"/>
<dbReference type="Proteomes" id="UP000712570">
    <property type="component" value="Unassembled WGS sequence"/>
</dbReference>
<evidence type="ECO:0000313" key="2">
    <source>
        <dbReference type="EMBL" id="NHQ88427.1"/>
    </source>
</evidence>
<evidence type="ECO:0000256" key="1">
    <source>
        <dbReference type="SAM" id="SignalP"/>
    </source>
</evidence>